<evidence type="ECO:0000256" key="1">
    <source>
        <dbReference type="SAM" id="Phobius"/>
    </source>
</evidence>
<dbReference type="AlphaFoldDB" id="A0ABC9Q1K1"/>
<dbReference type="EMBL" id="AIDT01000003">
    <property type="protein sequence ID" value="EIA14636.1"/>
    <property type="molecule type" value="Genomic_DNA"/>
</dbReference>
<organism evidence="2 3">
    <name type="scientific">Staphylococcus aureus subsp. aureus DR10</name>
    <dbReference type="NCBI Taxonomy" id="1155079"/>
    <lineage>
        <taxon>Bacteria</taxon>
        <taxon>Bacillati</taxon>
        <taxon>Bacillota</taxon>
        <taxon>Bacilli</taxon>
        <taxon>Bacillales</taxon>
        <taxon>Staphylococcaceae</taxon>
        <taxon>Staphylococcus</taxon>
    </lineage>
</organism>
<evidence type="ECO:0000313" key="2">
    <source>
        <dbReference type="EMBL" id="EIA14636.1"/>
    </source>
</evidence>
<accession>A0ABC9Q1K1</accession>
<name>A0ABC9Q1K1_STAA5</name>
<sequence length="65" mass="7450">MKGDSMAQRYIKVLILYIFTTLLSSITVTSKCVPNKVVRFILRTVVGYGIFAYGLHYFSNLKKNK</sequence>
<keyword evidence="1" id="KW-0472">Membrane</keyword>
<comment type="caution">
    <text evidence="2">The sequence shown here is derived from an EMBL/GenBank/DDBJ whole genome shotgun (WGS) entry which is preliminary data.</text>
</comment>
<dbReference type="Proteomes" id="UP000003093">
    <property type="component" value="Unassembled WGS sequence"/>
</dbReference>
<evidence type="ECO:0000313" key="3">
    <source>
        <dbReference type="Proteomes" id="UP000003093"/>
    </source>
</evidence>
<feature type="transmembrane region" description="Helical" evidence="1">
    <location>
        <begin position="40"/>
        <end position="58"/>
    </location>
</feature>
<protein>
    <submittedName>
        <fullName evidence="2">Uncharacterized protein</fullName>
    </submittedName>
</protein>
<gene>
    <name evidence="2" type="ORF">ST398NM02_2457</name>
</gene>
<proteinExistence type="predicted"/>
<keyword evidence="1" id="KW-1133">Transmembrane helix</keyword>
<reference evidence="2 3" key="1">
    <citation type="journal article" date="2012" name="MBio">
        <title>Identification of a highly transmissible animal-independent Staphylococcus aureus ST398 clone with distinct genomic and cell adhesion properties.</title>
        <authorList>
            <person name="Uhlemann A.C."/>
            <person name="Porcella S.F."/>
            <person name="Trivedi S."/>
            <person name="Sullivan S.B."/>
            <person name="Hafer C."/>
            <person name="Kennedy A.D."/>
            <person name="Barbian K.D."/>
            <person name="McCarthy A.J."/>
            <person name="Street C."/>
            <person name="Hirschberg D.L."/>
            <person name="Lipkin W.I."/>
            <person name="Lindsay J.A."/>
            <person name="DeLeo F.R."/>
            <person name="Lowy F.D."/>
        </authorList>
    </citation>
    <scope>NUCLEOTIDE SEQUENCE [LARGE SCALE GENOMIC DNA]</scope>
    <source>
        <strain evidence="2 3">DR10</strain>
    </source>
</reference>
<keyword evidence="1" id="KW-0812">Transmembrane</keyword>